<keyword evidence="5" id="KW-1133">Transmembrane helix</keyword>
<keyword evidence="5" id="KW-0472">Membrane</keyword>
<dbReference type="STRING" id="1742358.GCA_001439605_04506"/>
<dbReference type="OrthoDB" id="2353937at2"/>
<evidence type="ECO:0000256" key="5">
    <source>
        <dbReference type="SAM" id="Phobius"/>
    </source>
</evidence>
<comment type="subcellular location">
    <subcellularLocation>
        <location evidence="1">Cell envelope</location>
    </subcellularLocation>
</comment>
<dbReference type="PANTHER" id="PTHR34820">
    <property type="entry name" value="INNER MEMBRANE PROTEIN YEBZ"/>
    <property type="match status" value="1"/>
</dbReference>
<dbReference type="Proteomes" id="UP000293846">
    <property type="component" value="Unassembled WGS sequence"/>
</dbReference>
<dbReference type="InterPro" id="IPR032694">
    <property type="entry name" value="CopC/D"/>
</dbReference>
<feature type="chain" id="PRO_5020492191" evidence="6">
    <location>
        <begin position="23"/>
        <end position="186"/>
    </location>
</feature>
<keyword evidence="5" id="KW-0812">Transmembrane</keyword>
<organism evidence="8 9">
    <name type="scientific">Cytobacillus praedii</name>
    <dbReference type="NCBI Taxonomy" id="1742358"/>
    <lineage>
        <taxon>Bacteria</taxon>
        <taxon>Bacillati</taxon>
        <taxon>Bacillota</taxon>
        <taxon>Bacilli</taxon>
        <taxon>Bacillales</taxon>
        <taxon>Bacillaceae</taxon>
        <taxon>Cytobacillus</taxon>
    </lineage>
</organism>
<dbReference type="Pfam" id="PF04234">
    <property type="entry name" value="CopC"/>
    <property type="match status" value="1"/>
</dbReference>
<feature type="domain" description="CopC" evidence="7">
    <location>
        <begin position="23"/>
        <end position="115"/>
    </location>
</feature>
<gene>
    <name evidence="8" type="ORF">E0Y62_25025</name>
</gene>
<evidence type="ECO:0000313" key="9">
    <source>
        <dbReference type="Proteomes" id="UP000293846"/>
    </source>
</evidence>
<dbReference type="AlphaFoldDB" id="A0A4R1AN72"/>
<evidence type="ECO:0000256" key="1">
    <source>
        <dbReference type="ARBA" id="ARBA00004196"/>
    </source>
</evidence>
<dbReference type="SUPFAM" id="SSF81296">
    <property type="entry name" value="E set domains"/>
    <property type="match status" value="1"/>
</dbReference>
<dbReference type="PANTHER" id="PTHR34820:SF4">
    <property type="entry name" value="INNER MEMBRANE PROTEIN YEBZ"/>
    <property type="match status" value="1"/>
</dbReference>
<keyword evidence="3 6" id="KW-0732">Signal</keyword>
<dbReference type="InterPro" id="IPR014756">
    <property type="entry name" value="Ig_E-set"/>
</dbReference>
<dbReference type="GO" id="GO:0005886">
    <property type="term" value="C:plasma membrane"/>
    <property type="evidence" value="ECO:0007669"/>
    <property type="project" value="TreeGrafter"/>
</dbReference>
<dbReference type="RefSeq" id="WP_057763054.1">
    <property type="nucleotide sequence ID" value="NZ_LMBX01000006.1"/>
</dbReference>
<keyword evidence="2" id="KW-0479">Metal-binding</keyword>
<dbReference type="GO" id="GO:0005507">
    <property type="term" value="F:copper ion binding"/>
    <property type="evidence" value="ECO:0007669"/>
    <property type="project" value="InterPro"/>
</dbReference>
<dbReference type="GO" id="GO:0042597">
    <property type="term" value="C:periplasmic space"/>
    <property type="evidence" value="ECO:0007669"/>
    <property type="project" value="InterPro"/>
</dbReference>
<evidence type="ECO:0000259" key="7">
    <source>
        <dbReference type="Pfam" id="PF04234"/>
    </source>
</evidence>
<keyword evidence="9" id="KW-1185">Reference proteome</keyword>
<dbReference type="InterPro" id="IPR007348">
    <property type="entry name" value="CopC_dom"/>
</dbReference>
<evidence type="ECO:0000313" key="8">
    <source>
        <dbReference type="EMBL" id="TCJ01242.1"/>
    </source>
</evidence>
<accession>A0A4R1AN72</accession>
<name>A0A4R1AN72_9BACI</name>
<dbReference type="GO" id="GO:0030313">
    <property type="term" value="C:cell envelope"/>
    <property type="evidence" value="ECO:0007669"/>
    <property type="project" value="UniProtKB-SubCell"/>
</dbReference>
<keyword evidence="4" id="KW-0186">Copper</keyword>
<evidence type="ECO:0000256" key="6">
    <source>
        <dbReference type="SAM" id="SignalP"/>
    </source>
</evidence>
<feature type="signal peptide" evidence="6">
    <location>
        <begin position="1"/>
        <end position="22"/>
    </location>
</feature>
<dbReference type="GO" id="GO:0046688">
    <property type="term" value="P:response to copper ion"/>
    <property type="evidence" value="ECO:0007669"/>
    <property type="project" value="InterPro"/>
</dbReference>
<comment type="caution">
    <text evidence="8">The sequence shown here is derived from an EMBL/GenBank/DDBJ whole genome shotgun (WGS) entry which is preliminary data.</text>
</comment>
<proteinExistence type="predicted"/>
<evidence type="ECO:0000256" key="3">
    <source>
        <dbReference type="ARBA" id="ARBA00022729"/>
    </source>
</evidence>
<reference evidence="8 9" key="1">
    <citation type="submission" date="2019-03" db="EMBL/GenBank/DDBJ databases">
        <authorList>
            <person name="Jensen L."/>
            <person name="Storgaard J."/>
            <person name="Sulaj E."/>
            <person name="Schramm A."/>
            <person name="Marshall I.P.G."/>
        </authorList>
    </citation>
    <scope>NUCLEOTIDE SEQUENCE [LARGE SCALE GENOMIC DNA]</scope>
    <source>
        <strain evidence="8 9">2017H2G3</strain>
    </source>
</reference>
<evidence type="ECO:0000256" key="4">
    <source>
        <dbReference type="ARBA" id="ARBA00023008"/>
    </source>
</evidence>
<evidence type="ECO:0000256" key="2">
    <source>
        <dbReference type="ARBA" id="ARBA00022723"/>
    </source>
</evidence>
<sequence length="186" mass="20943">MIKKLFVFTFIFFWLFTSSTLAHTGLKSSSPADGEVVKQEIQKITLTFDTKVEQNSKFTLNESNGNLITIGDMELNKNTIVGNLLEPLKNGDYQLIWKIIGADGHPIEGEFSFSVDLLYSEAPTVENSEAKEEIPIQSKEKKLDLADEIENVPKQKKLINTLLPFIIGGLIVIVIGSFIWLIRRKN</sequence>
<dbReference type="EMBL" id="SJTH01000072">
    <property type="protein sequence ID" value="TCJ01242.1"/>
    <property type="molecule type" value="Genomic_DNA"/>
</dbReference>
<feature type="transmembrane region" description="Helical" evidence="5">
    <location>
        <begin position="162"/>
        <end position="182"/>
    </location>
</feature>
<protein>
    <submittedName>
        <fullName evidence="8">Copper resistance protein CopC</fullName>
    </submittedName>
</protein>
<dbReference type="GO" id="GO:0006825">
    <property type="term" value="P:copper ion transport"/>
    <property type="evidence" value="ECO:0007669"/>
    <property type="project" value="InterPro"/>
</dbReference>
<dbReference type="InterPro" id="IPR014755">
    <property type="entry name" value="Cu-Rt/internalin_Ig-like"/>
</dbReference>
<dbReference type="Gene3D" id="2.60.40.1220">
    <property type="match status" value="1"/>
</dbReference>